<dbReference type="FunFam" id="1.10.287.130:FF:000004">
    <property type="entry name" value="Ethylene receptor 1"/>
    <property type="match status" value="1"/>
</dbReference>
<dbReference type="InterPro" id="IPR036890">
    <property type="entry name" value="HATPase_C_sf"/>
</dbReference>
<evidence type="ECO:0000256" key="10">
    <source>
        <dbReference type="ARBA" id="ARBA00022989"/>
    </source>
</evidence>
<dbReference type="GO" id="GO:0005886">
    <property type="term" value="C:plasma membrane"/>
    <property type="evidence" value="ECO:0007669"/>
    <property type="project" value="TreeGrafter"/>
</dbReference>
<proteinExistence type="predicted"/>
<accession>A0A0H3CCG2</accession>
<keyword evidence="5 18" id="KW-0808">Transferase</keyword>
<dbReference type="SMART" id="SM00388">
    <property type="entry name" value="HisKA"/>
    <property type="match status" value="1"/>
</dbReference>
<dbReference type="Pfam" id="PF00072">
    <property type="entry name" value="Response_reg"/>
    <property type="match status" value="1"/>
</dbReference>
<dbReference type="SMART" id="SM00448">
    <property type="entry name" value="REC"/>
    <property type="match status" value="1"/>
</dbReference>
<dbReference type="FunFam" id="3.30.565.10:FF:000010">
    <property type="entry name" value="Sensor histidine kinase RcsC"/>
    <property type="match status" value="1"/>
</dbReference>
<dbReference type="InterPro" id="IPR036097">
    <property type="entry name" value="HisK_dim/P_sf"/>
</dbReference>
<dbReference type="SUPFAM" id="SSF47384">
    <property type="entry name" value="Homodimeric domain of signal transducing histidine kinase"/>
    <property type="match status" value="1"/>
</dbReference>
<evidence type="ECO:0000256" key="11">
    <source>
        <dbReference type="ARBA" id="ARBA00023012"/>
    </source>
</evidence>
<dbReference type="PATRIC" id="fig|565050.3.peg.3097"/>
<dbReference type="Pfam" id="PF00512">
    <property type="entry name" value="HisKA"/>
    <property type="match status" value="1"/>
</dbReference>
<dbReference type="Proteomes" id="UP000001364">
    <property type="component" value="Chromosome"/>
</dbReference>
<dbReference type="InterPro" id="IPR011990">
    <property type="entry name" value="TPR-like_helical_dom_sf"/>
</dbReference>
<keyword evidence="12 14" id="KW-0472">Membrane</keyword>
<dbReference type="Gene3D" id="3.30.565.10">
    <property type="entry name" value="Histidine kinase-like ATPase, C-terminal domain"/>
    <property type="match status" value="1"/>
</dbReference>
<dbReference type="SUPFAM" id="SSF55874">
    <property type="entry name" value="ATPase domain of HSP90 chaperone/DNA topoisomerase II/histidine kinase"/>
    <property type="match status" value="1"/>
</dbReference>
<feature type="domain" description="Histidine kinase" evidence="16">
    <location>
        <begin position="471"/>
        <end position="692"/>
    </location>
</feature>
<organism evidence="18 19">
    <name type="scientific">Caulobacter vibrioides (strain NA1000 / CB15N)</name>
    <name type="common">Caulobacter crescentus</name>
    <dbReference type="NCBI Taxonomy" id="565050"/>
    <lineage>
        <taxon>Bacteria</taxon>
        <taxon>Pseudomonadati</taxon>
        <taxon>Pseudomonadota</taxon>
        <taxon>Alphaproteobacteria</taxon>
        <taxon>Caulobacterales</taxon>
        <taxon>Caulobacteraceae</taxon>
        <taxon>Caulobacter</taxon>
    </lineage>
</organism>
<gene>
    <name evidence="18" type="ordered locus">CCNA_03171</name>
</gene>
<feature type="domain" description="Response regulatory" evidence="17">
    <location>
        <begin position="719"/>
        <end position="835"/>
    </location>
</feature>
<dbReference type="PANTHER" id="PTHR43047">
    <property type="entry name" value="TWO-COMPONENT HISTIDINE PROTEIN KINASE"/>
    <property type="match status" value="1"/>
</dbReference>
<dbReference type="PROSITE" id="PS50110">
    <property type="entry name" value="RESPONSE_REGULATORY"/>
    <property type="match status" value="1"/>
</dbReference>
<evidence type="ECO:0000256" key="12">
    <source>
        <dbReference type="ARBA" id="ARBA00023136"/>
    </source>
</evidence>
<dbReference type="RefSeq" id="WP_010920911.1">
    <property type="nucleotide sequence ID" value="NC_011916.1"/>
</dbReference>
<keyword evidence="8 18" id="KW-0418">Kinase</keyword>
<dbReference type="GO" id="GO:0009927">
    <property type="term" value="F:histidine phosphotransfer kinase activity"/>
    <property type="evidence" value="ECO:0007669"/>
    <property type="project" value="TreeGrafter"/>
</dbReference>
<feature type="modified residue" description="4-aspartylphosphate" evidence="13">
    <location>
        <position position="768"/>
    </location>
</feature>
<feature type="signal peptide" evidence="15">
    <location>
        <begin position="1"/>
        <end position="21"/>
    </location>
</feature>
<dbReference type="SMR" id="A0A0H3CCG2"/>
<dbReference type="CDD" id="cd16922">
    <property type="entry name" value="HATPase_EvgS-ArcB-TorS-like"/>
    <property type="match status" value="1"/>
</dbReference>
<dbReference type="Pfam" id="PF02518">
    <property type="entry name" value="HATPase_c"/>
    <property type="match status" value="1"/>
</dbReference>
<dbReference type="EMBL" id="CP001340">
    <property type="protein sequence ID" value="ACL96636.1"/>
    <property type="molecule type" value="Genomic_DNA"/>
</dbReference>
<evidence type="ECO:0000256" key="8">
    <source>
        <dbReference type="ARBA" id="ARBA00022777"/>
    </source>
</evidence>
<dbReference type="InterPro" id="IPR005467">
    <property type="entry name" value="His_kinase_dom"/>
</dbReference>
<keyword evidence="4 13" id="KW-0597">Phosphoprotein</keyword>
<dbReference type="CDD" id="cd00082">
    <property type="entry name" value="HisKA"/>
    <property type="match status" value="1"/>
</dbReference>
<comment type="subcellular location">
    <subcellularLocation>
        <location evidence="2">Membrane</location>
    </subcellularLocation>
</comment>
<dbReference type="Gene3D" id="3.40.50.2300">
    <property type="match status" value="1"/>
</dbReference>
<evidence type="ECO:0000256" key="14">
    <source>
        <dbReference type="SAM" id="Phobius"/>
    </source>
</evidence>
<keyword evidence="11" id="KW-0902">Two-component regulatory system</keyword>
<dbReference type="InterPro" id="IPR004358">
    <property type="entry name" value="Sig_transdc_His_kin-like_C"/>
</dbReference>
<evidence type="ECO:0000256" key="5">
    <source>
        <dbReference type="ARBA" id="ARBA00022679"/>
    </source>
</evidence>
<dbReference type="AlphaFoldDB" id="A0A0H3CCG2"/>
<name>A0A0H3CCG2_CAUVN</name>
<evidence type="ECO:0000256" key="9">
    <source>
        <dbReference type="ARBA" id="ARBA00022840"/>
    </source>
</evidence>
<dbReference type="HOGENOM" id="CLU_000445_114_15_5"/>
<dbReference type="CDD" id="cd17546">
    <property type="entry name" value="REC_hyHK_CKI1_RcsC-like"/>
    <property type="match status" value="1"/>
</dbReference>
<reference evidence="18 19" key="1">
    <citation type="journal article" date="2010" name="J. Bacteriol.">
        <title>The genetic basis of laboratory adaptation in Caulobacter crescentus.</title>
        <authorList>
            <person name="Marks M.E."/>
            <person name="Castro-Rojas C.M."/>
            <person name="Teiling C."/>
            <person name="Du L."/>
            <person name="Kapatral V."/>
            <person name="Walunas T.L."/>
            <person name="Crosson S."/>
        </authorList>
    </citation>
    <scope>NUCLEOTIDE SEQUENCE [LARGE SCALE GENOMIC DNA]</scope>
    <source>
        <strain evidence="19">NA1000 / CB15N</strain>
    </source>
</reference>
<dbReference type="SUPFAM" id="SSF52172">
    <property type="entry name" value="CheY-like"/>
    <property type="match status" value="1"/>
</dbReference>
<evidence type="ECO:0000256" key="4">
    <source>
        <dbReference type="ARBA" id="ARBA00022553"/>
    </source>
</evidence>
<evidence type="ECO:0000256" key="3">
    <source>
        <dbReference type="ARBA" id="ARBA00012438"/>
    </source>
</evidence>
<dbReference type="InterPro" id="IPR011006">
    <property type="entry name" value="CheY-like_superfamily"/>
</dbReference>
<evidence type="ECO:0000259" key="16">
    <source>
        <dbReference type="PROSITE" id="PS50109"/>
    </source>
</evidence>
<dbReference type="GO" id="GO:0005524">
    <property type="term" value="F:ATP binding"/>
    <property type="evidence" value="ECO:0007669"/>
    <property type="project" value="UniProtKB-KW"/>
</dbReference>
<keyword evidence="9" id="KW-0067">ATP-binding</keyword>
<evidence type="ECO:0000256" key="7">
    <source>
        <dbReference type="ARBA" id="ARBA00022741"/>
    </source>
</evidence>
<evidence type="ECO:0000256" key="6">
    <source>
        <dbReference type="ARBA" id="ARBA00022692"/>
    </source>
</evidence>
<dbReference type="KEGG" id="ccs:CCNA_03171"/>
<dbReference type="InterPro" id="IPR003594">
    <property type="entry name" value="HATPase_dom"/>
</dbReference>
<dbReference type="SUPFAM" id="SSF48452">
    <property type="entry name" value="TPR-like"/>
    <property type="match status" value="1"/>
</dbReference>
<evidence type="ECO:0000313" key="18">
    <source>
        <dbReference type="EMBL" id="ACL96636.1"/>
    </source>
</evidence>
<sequence>MRRVLILFVLVMTFGASGAWAKSDAPLAQRLEQLSQKIGAHEVRKPPRDNDDIERAGRSALREAGQERLYGLWRVLYALKSNQIQGRFDAWAARTREVARRDKDATLEALVDLEVLAYRHESGGFQAFQDKDWDRFLKSSGPDIRLMAGIERVRHLGQIGRWAEAARLAAELTGDLERRGHIAQPLLAELHQVHSYTLSDLGDKEGALDHMAQAAALDERDTFYVRKIERIYDIAFSAADLGELAAAERFATLHHKLTMADGDPGLVTWDRFLCARIAGLREAPERVIQCLAPAAGLLANPDRRLQVRMLGQRALALAQLGQSQAARRDLERLKTIPETLASRDRPLEALVEAYIDQYEGRSADAFRKLDAWRKADGLVSRNAYAKGVAEMSAALESELRVKRDESRRLTEQVRLSRSLARASVVIALLLGVLVAGAAAWAVHQRGASRRLRLAQERAEAASTAKSAFLAVMSHELRTPLNGMLGLAQALRSDQLTPAQREQVDLILDSGDTLLVLLNDILDLSKIEAGKLEIAPTAGDLVQTCARLVGGYQPTAREKGVTLSFQLDGEAPGWLMFDGVRVRQCLSNLVSNALKFTSQGKVEVALACYPEAGDRVRVRLRVADTGIGMNAATVAKLFRPFTQADASTTRNFGGTGLGLNITRRLVEMMRGDIQVESEEGVGSVFTIEMVMDQALAIEAAPSEAGATSESIGAAALQGRRVLVVDDHPVNRRVIRLFLEPFECELVEAENGRHALDVLQHEAVDLVLMDVNMPVMDGLEATRRLRQDPRFARLPVVALTADVMSAQIKTCLDAGCDAHVAKPIDLRNLLSVMDRCLAQSLARDAAARLGAL</sequence>
<keyword evidence="7" id="KW-0547">Nucleotide-binding</keyword>
<comment type="catalytic activity">
    <reaction evidence="1">
        <text>ATP + protein L-histidine = ADP + protein N-phospho-L-histidine.</text>
        <dbReference type="EC" id="2.7.13.3"/>
    </reaction>
</comment>
<dbReference type="EC" id="2.7.13.3" evidence="3"/>
<dbReference type="InterPro" id="IPR003661">
    <property type="entry name" value="HisK_dim/P_dom"/>
</dbReference>
<keyword evidence="10 14" id="KW-1133">Transmembrane helix</keyword>
<evidence type="ECO:0000256" key="13">
    <source>
        <dbReference type="PROSITE-ProRule" id="PRU00169"/>
    </source>
</evidence>
<evidence type="ECO:0000259" key="17">
    <source>
        <dbReference type="PROSITE" id="PS50110"/>
    </source>
</evidence>
<keyword evidence="19" id="KW-1185">Reference proteome</keyword>
<dbReference type="RefSeq" id="YP_002518544.1">
    <property type="nucleotide sequence ID" value="NC_011916.1"/>
</dbReference>
<dbReference type="SMART" id="SM00387">
    <property type="entry name" value="HATPase_c"/>
    <property type="match status" value="1"/>
</dbReference>
<evidence type="ECO:0000256" key="1">
    <source>
        <dbReference type="ARBA" id="ARBA00000085"/>
    </source>
</evidence>
<keyword evidence="15" id="KW-0732">Signal</keyword>
<keyword evidence="6 14" id="KW-0812">Transmembrane</keyword>
<evidence type="ECO:0000313" key="19">
    <source>
        <dbReference type="Proteomes" id="UP000001364"/>
    </source>
</evidence>
<evidence type="ECO:0000256" key="15">
    <source>
        <dbReference type="SAM" id="SignalP"/>
    </source>
</evidence>
<feature type="chain" id="PRO_5002606387" description="histidine kinase" evidence="15">
    <location>
        <begin position="22"/>
        <end position="850"/>
    </location>
</feature>
<evidence type="ECO:0000256" key="2">
    <source>
        <dbReference type="ARBA" id="ARBA00004370"/>
    </source>
</evidence>
<feature type="transmembrane region" description="Helical" evidence="14">
    <location>
        <begin position="419"/>
        <end position="442"/>
    </location>
</feature>
<dbReference type="Gene3D" id="1.10.287.130">
    <property type="match status" value="1"/>
</dbReference>
<dbReference type="InterPro" id="IPR001789">
    <property type="entry name" value="Sig_transdc_resp-reg_receiver"/>
</dbReference>
<dbReference type="GO" id="GO:0000155">
    <property type="term" value="F:phosphorelay sensor kinase activity"/>
    <property type="evidence" value="ECO:0007669"/>
    <property type="project" value="InterPro"/>
</dbReference>
<dbReference type="PROSITE" id="PS50109">
    <property type="entry name" value="HIS_KIN"/>
    <property type="match status" value="1"/>
</dbReference>
<protein>
    <recommendedName>
        <fullName evidence="3">histidine kinase</fullName>
        <ecNumber evidence="3">2.7.13.3</ecNumber>
    </recommendedName>
</protein>
<dbReference type="GeneID" id="7331009"/>
<dbReference type="PRINTS" id="PR00344">
    <property type="entry name" value="BCTRLSENSOR"/>
</dbReference>
<dbReference type="PANTHER" id="PTHR43047:SF72">
    <property type="entry name" value="OSMOSENSING HISTIDINE PROTEIN KINASE SLN1"/>
    <property type="match status" value="1"/>
</dbReference>
<dbReference type="OrthoDB" id="7207056at2"/>